<comment type="caution">
    <text evidence="2">The sequence shown here is derived from an EMBL/GenBank/DDBJ whole genome shotgun (WGS) entry which is preliminary data.</text>
</comment>
<dbReference type="InterPro" id="IPR023210">
    <property type="entry name" value="NADP_OxRdtase_dom"/>
</dbReference>
<dbReference type="PANTHER" id="PTHR42686:SF1">
    <property type="entry name" value="GH17980P-RELATED"/>
    <property type="match status" value="1"/>
</dbReference>
<gene>
    <name evidence="2" type="ORF">QE417_000255</name>
</gene>
<evidence type="ECO:0000313" key="3">
    <source>
        <dbReference type="Proteomes" id="UP001258315"/>
    </source>
</evidence>
<reference evidence="3" key="1">
    <citation type="submission" date="2023-07" db="EMBL/GenBank/DDBJ databases">
        <title>Functional and genomic diversity of the sorghum phyllosphere microbiome.</title>
        <authorList>
            <person name="Shade A."/>
        </authorList>
    </citation>
    <scope>NUCLEOTIDE SEQUENCE [LARGE SCALE GENOMIC DNA]</scope>
    <source>
        <strain evidence="3">SORGH_AS_0422</strain>
    </source>
</reference>
<evidence type="ECO:0000259" key="1">
    <source>
        <dbReference type="Pfam" id="PF00248"/>
    </source>
</evidence>
<dbReference type="CDD" id="cd19152">
    <property type="entry name" value="AKR_AKR15A"/>
    <property type="match status" value="1"/>
</dbReference>
<dbReference type="EC" id="1.1.1.122" evidence="2"/>
<feature type="domain" description="NADP-dependent oxidoreductase" evidence="1">
    <location>
        <begin position="6"/>
        <end position="323"/>
    </location>
</feature>
<accession>A0ABU3GN33</accession>
<dbReference type="RefSeq" id="WP_311947032.1">
    <property type="nucleotide sequence ID" value="NZ_JAVLVU010000001.1"/>
</dbReference>
<name>A0ABU3GN33_9SPHI</name>
<keyword evidence="2" id="KW-0560">Oxidoreductase</keyword>
<protein>
    <submittedName>
        <fullName evidence="2">D-threo-aldose 1-dehydrogenase</fullName>
        <ecNumber evidence="2">1.1.1.122</ecNumber>
    </submittedName>
</protein>
<dbReference type="GO" id="GO:0047834">
    <property type="term" value="F:D-threo-aldose 1-dehydrogenase activity"/>
    <property type="evidence" value="ECO:0007669"/>
    <property type="project" value="UniProtKB-EC"/>
</dbReference>
<dbReference type="Gene3D" id="3.20.20.100">
    <property type="entry name" value="NADP-dependent oxidoreductase domain"/>
    <property type="match status" value="1"/>
</dbReference>
<dbReference type="InterPro" id="IPR020471">
    <property type="entry name" value="AKR"/>
</dbReference>
<dbReference type="Proteomes" id="UP001258315">
    <property type="component" value="Unassembled WGS sequence"/>
</dbReference>
<proteinExistence type="predicted"/>
<dbReference type="Pfam" id="PF00248">
    <property type="entry name" value="Aldo_ket_red"/>
    <property type="match status" value="1"/>
</dbReference>
<evidence type="ECO:0000313" key="2">
    <source>
        <dbReference type="EMBL" id="MDT3401183.1"/>
    </source>
</evidence>
<organism evidence="2 3">
    <name type="scientific">Mucilaginibacter terrae</name>
    <dbReference type="NCBI Taxonomy" id="1955052"/>
    <lineage>
        <taxon>Bacteria</taxon>
        <taxon>Pseudomonadati</taxon>
        <taxon>Bacteroidota</taxon>
        <taxon>Sphingobacteriia</taxon>
        <taxon>Sphingobacteriales</taxon>
        <taxon>Sphingobacteriaceae</taxon>
        <taxon>Mucilaginibacter</taxon>
    </lineage>
</organism>
<dbReference type="PANTHER" id="PTHR42686">
    <property type="entry name" value="GH17980P-RELATED"/>
    <property type="match status" value="1"/>
</dbReference>
<dbReference type="EMBL" id="JAVLVU010000001">
    <property type="protein sequence ID" value="MDT3401183.1"/>
    <property type="molecule type" value="Genomic_DNA"/>
</dbReference>
<keyword evidence="3" id="KW-1185">Reference proteome</keyword>
<dbReference type="InterPro" id="IPR036812">
    <property type="entry name" value="NAD(P)_OxRdtase_dom_sf"/>
</dbReference>
<sequence length="335" mass="37524">MQSLPKIIFGTSSLGNLYKTLEHQEKTAIIKSIFKYSNGPVVLDSAGKYGAGLALESIGDALRELNIKPGQVTISNKLGWLRTKLSTPEPTFEPGVWKGLKYDAIQKISYLGILECFEQGLDLLGGYMTQMVSVHDPDEYLASATSTEEQAERYQDIKDAYRALFDLKAAGKVKSVGIGAKDWKCVRNITRDIKLDWVMIANSMTLHSHPKELIQFMEVLKREQIPVINSAIFNGGFLLGGDFYNYKFVKPEDDQGKELLSWRERFFNICKLYGIQPVAACMRFALSVPGTHAIALGTSSPDKVRLNLEYIDQNIPESFWNDLALNQLISSKLLI</sequence>
<dbReference type="SUPFAM" id="SSF51430">
    <property type="entry name" value="NAD(P)-linked oxidoreductase"/>
    <property type="match status" value="1"/>
</dbReference>